<dbReference type="Pfam" id="PF00560">
    <property type="entry name" value="LRR_1"/>
    <property type="match status" value="2"/>
</dbReference>
<dbReference type="InterPro" id="IPR032675">
    <property type="entry name" value="LRR_dom_sf"/>
</dbReference>
<evidence type="ECO:0000256" key="17">
    <source>
        <dbReference type="ARBA" id="ARBA00023170"/>
    </source>
</evidence>
<evidence type="ECO:0000313" key="24">
    <source>
        <dbReference type="Proteomes" id="UP000189703"/>
    </source>
</evidence>
<comment type="similarity">
    <text evidence="2">Belongs to the RLP family.</text>
</comment>
<dbReference type="SUPFAM" id="SSF52058">
    <property type="entry name" value="L domain-like"/>
    <property type="match status" value="1"/>
</dbReference>
<dbReference type="FunFam" id="1.10.510.10:FF:000358">
    <property type="entry name" value="Putative leucine-rich repeat receptor-like serine/threonine-protein kinase"/>
    <property type="match status" value="1"/>
</dbReference>
<dbReference type="InterPro" id="IPR017441">
    <property type="entry name" value="Protein_kinase_ATP_BS"/>
</dbReference>
<dbReference type="InterPro" id="IPR011009">
    <property type="entry name" value="Kinase-like_dom_sf"/>
</dbReference>
<feature type="transmembrane region" description="Helical" evidence="22">
    <location>
        <begin position="283"/>
        <end position="307"/>
    </location>
</feature>
<evidence type="ECO:0000256" key="1">
    <source>
        <dbReference type="ARBA" id="ARBA00004162"/>
    </source>
</evidence>
<evidence type="ECO:0000256" key="20">
    <source>
        <dbReference type="ARBA" id="ARBA00048679"/>
    </source>
</evidence>
<dbReference type="PANTHER" id="PTHR27008:SF592">
    <property type="entry name" value="LEUCINE-RICH REPEAT RECEPTOR-LIKE PROTEIN KINASE FAMILY PROTEIN-RELATED"/>
    <property type="match status" value="1"/>
</dbReference>
<evidence type="ECO:0000256" key="14">
    <source>
        <dbReference type="ARBA" id="ARBA00022840"/>
    </source>
</evidence>
<evidence type="ECO:0000256" key="12">
    <source>
        <dbReference type="ARBA" id="ARBA00022741"/>
    </source>
</evidence>
<evidence type="ECO:0000256" key="13">
    <source>
        <dbReference type="ARBA" id="ARBA00022777"/>
    </source>
</evidence>
<dbReference type="InterPro" id="IPR008271">
    <property type="entry name" value="Ser/Thr_kinase_AS"/>
</dbReference>
<dbReference type="GeneID" id="104606348"/>
<evidence type="ECO:0000256" key="10">
    <source>
        <dbReference type="ARBA" id="ARBA00022729"/>
    </source>
</evidence>
<evidence type="ECO:0000256" key="16">
    <source>
        <dbReference type="ARBA" id="ARBA00023136"/>
    </source>
</evidence>
<dbReference type="SUPFAM" id="SSF56112">
    <property type="entry name" value="Protein kinase-like (PK-like)"/>
    <property type="match status" value="1"/>
</dbReference>
<keyword evidence="24" id="KW-1185">Reference proteome</keyword>
<dbReference type="OrthoDB" id="676979at2759"/>
<keyword evidence="18" id="KW-0325">Glycoprotein</keyword>
<keyword evidence="15 22" id="KW-1133">Transmembrane helix</keyword>
<keyword evidence="16 22" id="KW-0472">Membrane</keyword>
<dbReference type="GO" id="GO:0005886">
    <property type="term" value="C:plasma membrane"/>
    <property type="evidence" value="ECO:0007669"/>
    <property type="project" value="UniProtKB-SubCell"/>
</dbReference>
<dbReference type="Gene3D" id="3.80.10.10">
    <property type="entry name" value="Ribonuclease Inhibitor"/>
    <property type="match status" value="1"/>
</dbReference>
<evidence type="ECO:0000256" key="9">
    <source>
        <dbReference type="ARBA" id="ARBA00022692"/>
    </source>
</evidence>
<evidence type="ECO:0000256" key="15">
    <source>
        <dbReference type="ARBA" id="ARBA00022989"/>
    </source>
</evidence>
<evidence type="ECO:0000256" key="8">
    <source>
        <dbReference type="ARBA" id="ARBA00022679"/>
    </source>
</evidence>
<keyword evidence="10" id="KW-0732">Signal</keyword>
<dbReference type="FunFam" id="3.80.10.10:FF:000111">
    <property type="entry name" value="LRR receptor-like serine/threonine-protein kinase ERECTA"/>
    <property type="match status" value="1"/>
</dbReference>
<keyword evidence="6" id="KW-0597">Phosphoprotein</keyword>
<reference evidence="25" key="1">
    <citation type="submission" date="2025-08" db="UniProtKB">
        <authorList>
            <consortium name="RefSeq"/>
        </authorList>
    </citation>
    <scope>IDENTIFICATION</scope>
</reference>
<keyword evidence="5" id="KW-0723">Serine/threonine-protein kinase</keyword>
<evidence type="ECO:0000256" key="22">
    <source>
        <dbReference type="SAM" id="Phobius"/>
    </source>
</evidence>
<dbReference type="AlphaFoldDB" id="A0A1U8ATM1"/>
<dbReference type="Pfam" id="PF07714">
    <property type="entry name" value="PK_Tyr_Ser-Thr"/>
    <property type="match status" value="1"/>
</dbReference>
<evidence type="ECO:0000256" key="2">
    <source>
        <dbReference type="ARBA" id="ARBA00009592"/>
    </source>
</evidence>
<dbReference type="eggNOG" id="ENOG502SGTC">
    <property type="taxonomic scope" value="Eukaryota"/>
</dbReference>
<dbReference type="Gene3D" id="3.30.200.20">
    <property type="entry name" value="Phosphorylase Kinase, domain 1"/>
    <property type="match status" value="1"/>
</dbReference>
<dbReference type="Proteomes" id="UP000189703">
    <property type="component" value="Unplaced"/>
</dbReference>
<organism evidence="24 25">
    <name type="scientific">Nelumbo nucifera</name>
    <name type="common">Sacred lotus</name>
    <dbReference type="NCBI Taxonomy" id="4432"/>
    <lineage>
        <taxon>Eukaryota</taxon>
        <taxon>Viridiplantae</taxon>
        <taxon>Streptophyta</taxon>
        <taxon>Embryophyta</taxon>
        <taxon>Tracheophyta</taxon>
        <taxon>Spermatophyta</taxon>
        <taxon>Magnoliopsida</taxon>
        <taxon>Proteales</taxon>
        <taxon>Nelumbonaceae</taxon>
        <taxon>Nelumbo</taxon>
    </lineage>
</organism>
<evidence type="ECO:0000259" key="23">
    <source>
        <dbReference type="PROSITE" id="PS50011"/>
    </source>
</evidence>
<protein>
    <recommendedName>
        <fullName evidence="3">non-specific serine/threonine protein kinase</fullName>
        <ecNumber evidence="3">2.7.11.1</ecNumber>
    </recommendedName>
</protein>
<accession>A0A1U8ATM1</accession>
<gene>
    <name evidence="25" type="primary">LOC104606348</name>
</gene>
<dbReference type="KEGG" id="nnu:104606348"/>
<dbReference type="EC" id="2.7.11.1" evidence="3"/>
<dbReference type="FunFam" id="3.80.10.10:FF:000221">
    <property type="entry name" value="Leucine-rich repeat receptor-like protein kinase PXL1"/>
    <property type="match status" value="1"/>
</dbReference>
<keyword evidence="14 21" id="KW-0067">ATP-binding</keyword>
<keyword evidence="17" id="KW-0675">Receptor</keyword>
<comment type="catalytic activity">
    <reaction evidence="19">
        <text>L-threonyl-[protein] + ATP = O-phospho-L-threonyl-[protein] + ADP + H(+)</text>
        <dbReference type="Rhea" id="RHEA:46608"/>
        <dbReference type="Rhea" id="RHEA-COMP:11060"/>
        <dbReference type="Rhea" id="RHEA-COMP:11605"/>
        <dbReference type="ChEBI" id="CHEBI:15378"/>
        <dbReference type="ChEBI" id="CHEBI:30013"/>
        <dbReference type="ChEBI" id="CHEBI:30616"/>
        <dbReference type="ChEBI" id="CHEBI:61977"/>
        <dbReference type="ChEBI" id="CHEBI:456216"/>
        <dbReference type="EC" id="2.7.11.1"/>
    </reaction>
</comment>
<proteinExistence type="inferred from homology"/>
<evidence type="ECO:0000256" key="6">
    <source>
        <dbReference type="ARBA" id="ARBA00022553"/>
    </source>
</evidence>
<dbReference type="InterPro" id="IPR001245">
    <property type="entry name" value="Ser-Thr/Tyr_kinase_cat_dom"/>
</dbReference>
<dbReference type="InterPro" id="IPR051809">
    <property type="entry name" value="Plant_receptor-like_S/T_kinase"/>
</dbReference>
<dbReference type="GO" id="GO:0005524">
    <property type="term" value="F:ATP binding"/>
    <property type="evidence" value="ECO:0007669"/>
    <property type="project" value="UniProtKB-UniRule"/>
</dbReference>
<feature type="domain" description="Protein kinase" evidence="23">
    <location>
        <begin position="343"/>
        <end position="585"/>
    </location>
</feature>
<keyword evidence="8" id="KW-0808">Transferase</keyword>
<evidence type="ECO:0000256" key="3">
    <source>
        <dbReference type="ARBA" id="ARBA00012513"/>
    </source>
</evidence>
<feature type="binding site" evidence="21">
    <location>
        <position position="373"/>
    </location>
    <ligand>
        <name>ATP</name>
        <dbReference type="ChEBI" id="CHEBI:30616"/>
    </ligand>
</feature>
<evidence type="ECO:0000256" key="18">
    <source>
        <dbReference type="ARBA" id="ARBA00023180"/>
    </source>
</evidence>
<name>A0A1U8ATM1_NELNU</name>
<dbReference type="InterPro" id="IPR001611">
    <property type="entry name" value="Leu-rich_rpt"/>
</dbReference>
<dbReference type="InterPro" id="IPR000719">
    <property type="entry name" value="Prot_kinase_dom"/>
</dbReference>
<evidence type="ECO:0000256" key="11">
    <source>
        <dbReference type="ARBA" id="ARBA00022737"/>
    </source>
</evidence>
<keyword evidence="13" id="KW-0418">Kinase</keyword>
<keyword evidence="12 21" id="KW-0547">Nucleotide-binding</keyword>
<evidence type="ECO:0000256" key="5">
    <source>
        <dbReference type="ARBA" id="ARBA00022527"/>
    </source>
</evidence>
<dbReference type="InterPro" id="IPR055414">
    <property type="entry name" value="LRR_R13L4/SHOC2-like"/>
</dbReference>
<keyword evidence="7" id="KW-0433">Leucine-rich repeat</keyword>
<dbReference type="Gene3D" id="1.10.510.10">
    <property type="entry name" value="Transferase(Phosphotransferase) domain 1"/>
    <property type="match status" value="1"/>
</dbReference>
<dbReference type="PROSITE" id="PS00108">
    <property type="entry name" value="PROTEIN_KINASE_ST"/>
    <property type="match status" value="1"/>
</dbReference>
<dbReference type="OMA" id="GHNVWIQ"/>
<evidence type="ECO:0000256" key="4">
    <source>
        <dbReference type="ARBA" id="ARBA00022475"/>
    </source>
</evidence>
<keyword evidence="9 22" id="KW-0812">Transmembrane</keyword>
<dbReference type="GO" id="GO:0004674">
    <property type="term" value="F:protein serine/threonine kinase activity"/>
    <property type="evidence" value="ECO:0007669"/>
    <property type="project" value="UniProtKB-KW"/>
</dbReference>
<evidence type="ECO:0000313" key="25">
    <source>
        <dbReference type="RefSeq" id="XP_010269795.1"/>
    </source>
</evidence>
<comment type="subcellular location">
    <subcellularLocation>
        <location evidence="1">Cell membrane</location>
        <topology evidence="1">Single-pass membrane protein</topology>
    </subcellularLocation>
</comment>
<dbReference type="SMART" id="SM00220">
    <property type="entry name" value="S_TKc"/>
    <property type="match status" value="1"/>
</dbReference>
<dbReference type="PROSITE" id="PS50011">
    <property type="entry name" value="PROTEIN_KINASE_DOM"/>
    <property type="match status" value="1"/>
</dbReference>
<keyword evidence="11" id="KW-0677">Repeat</keyword>
<evidence type="ECO:0000256" key="19">
    <source>
        <dbReference type="ARBA" id="ARBA00047899"/>
    </source>
</evidence>
<dbReference type="RefSeq" id="XP_010269795.1">
    <property type="nucleotide sequence ID" value="XM_010271493.1"/>
</dbReference>
<comment type="catalytic activity">
    <reaction evidence="20">
        <text>L-seryl-[protein] + ATP = O-phospho-L-seryl-[protein] + ADP + H(+)</text>
        <dbReference type="Rhea" id="RHEA:17989"/>
        <dbReference type="Rhea" id="RHEA-COMP:9863"/>
        <dbReference type="Rhea" id="RHEA-COMP:11604"/>
        <dbReference type="ChEBI" id="CHEBI:15378"/>
        <dbReference type="ChEBI" id="CHEBI:29999"/>
        <dbReference type="ChEBI" id="CHEBI:30616"/>
        <dbReference type="ChEBI" id="CHEBI:83421"/>
        <dbReference type="ChEBI" id="CHEBI:456216"/>
        <dbReference type="EC" id="2.7.11.1"/>
    </reaction>
</comment>
<evidence type="ECO:0000256" key="7">
    <source>
        <dbReference type="ARBA" id="ARBA00022614"/>
    </source>
</evidence>
<dbReference type="FunFam" id="3.30.200.20:FF:000432">
    <property type="entry name" value="LRR receptor-like serine/threonine-protein kinase EFR"/>
    <property type="match status" value="1"/>
</dbReference>
<dbReference type="Pfam" id="PF23598">
    <property type="entry name" value="LRR_14"/>
    <property type="match status" value="1"/>
</dbReference>
<dbReference type="PANTHER" id="PTHR27008">
    <property type="entry name" value="OS04G0122200 PROTEIN"/>
    <property type="match status" value="1"/>
</dbReference>
<keyword evidence="4" id="KW-1003">Cell membrane</keyword>
<dbReference type="PROSITE" id="PS00107">
    <property type="entry name" value="PROTEIN_KINASE_ATP"/>
    <property type="match status" value="1"/>
</dbReference>
<evidence type="ECO:0000256" key="21">
    <source>
        <dbReference type="PROSITE-ProRule" id="PRU10141"/>
    </source>
</evidence>
<sequence length="585" mass="63998">MANLSTQITVLEFRENNIHGSIPSGIGNLINMEYLDMGKNDITGNIPVQIGMLRRLQALYLDSNRISGQIPSSIGNLTLLNSLDFGENNLDGHIPPSLGNCQRLSDMSLYHNNLNGSIPKEALYISSILIILNLGDNPLTGSLPSEVGNLKNLAILIVAKNRLSGSIPGTLGNCLLLENIFMEDNHFEGMIPESLSALRGLQSLDISNNMLSGEIPEFLGTLHFLIYLNLSFNELRGEVTKNGIFNNASVIAVGGNQKLCGGIAELKLPTCIITASSKRKSHYLLLEVITPVVVMVLVSILLLSFIVRRYLRRPRRNEQSSAPPFPQHLTISYAELLKATNGFSEANLIGVGSYGSVYKGILDENDETLIAVKVLNLDQRGAAKSFNSECEALKNIRHRNLVKMLSTCSSIDFHGNDFKALIFEFMPNGSLEKWLHPEADGHQELRKLSFMERLGIAIDIASALEYLHHHSHAAIVHSDLKPGNVLLDEKLTAHLSDFGLANVLSEFSISSASNGTNSAAMKGSIGYIAPEYAMGGKVSTHGDVYSYGILLLEMFTGKRPTDEMFKDGLSLHSFAALLKWLAKKE</sequence>
<dbReference type="InParanoid" id="A0A1U8ATM1"/>